<evidence type="ECO:0000313" key="2">
    <source>
        <dbReference type="Proteomes" id="UP000023152"/>
    </source>
</evidence>
<dbReference type="EMBL" id="ASPP01002432">
    <property type="protein sequence ID" value="ETO34605.1"/>
    <property type="molecule type" value="Genomic_DNA"/>
</dbReference>
<dbReference type="Proteomes" id="UP000023152">
    <property type="component" value="Unassembled WGS sequence"/>
</dbReference>
<proteinExistence type="predicted"/>
<gene>
    <name evidence="1" type="ORF">RFI_02485</name>
</gene>
<dbReference type="AlphaFoldDB" id="X6P7V3"/>
<protein>
    <submittedName>
        <fullName evidence="1">Uncharacterized protein</fullName>
    </submittedName>
</protein>
<evidence type="ECO:0000313" key="1">
    <source>
        <dbReference type="EMBL" id="ETO34605.1"/>
    </source>
</evidence>
<name>X6P7V3_RETFI</name>
<reference evidence="1 2" key="1">
    <citation type="journal article" date="2013" name="Curr. Biol.">
        <title>The Genome of the Foraminiferan Reticulomyxa filosa.</title>
        <authorList>
            <person name="Glockner G."/>
            <person name="Hulsmann N."/>
            <person name="Schleicher M."/>
            <person name="Noegel A.A."/>
            <person name="Eichinger L."/>
            <person name="Gallinger C."/>
            <person name="Pawlowski J."/>
            <person name="Sierra R."/>
            <person name="Euteneuer U."/>
            <person name="Pillet L."/>
            <person name="Moustafa A."/>
            <person name="Platzer M."/>
            <person name="Groth M."/>
            <person name="Szafranski K."/>
            <person name="Schliwa M."/>
        </authorList>
    </citation>
    <scope>NUCLEOTIDE SEQUENCE [LARGE SCALE GENOMIC DNA]</scope>
</reference>
<organism evidence="1 2">
    <name type="scientific">Reticulomyxa filosa</name>
    <dbReference type="NCBI Taxonomy" id="46433"/>
    <lineage>
        <taxon>Eukaryota</taxon>
        <taxon>Sar</taxon>
        <taxon>Rhizaria</taxon>
        <taxon>Retaria</taxon>
        <taxon>Foraminifera</taxon>
        <taxon>Monothalamids</taxon>
        <taxon>Reticulomyxidae</taxon>
        <taxon>Reticulomyxa</taxon>
    </lineage>
</organism>
<keyword evidence="2" id="KW-1185">Reference proteome</keyword>
<accession>X6P7V3</accession>
<sequence length="147" mass="17668">MKLLIIMQCQEYLSEILSAVSKQILTIQNGNVINNAKHWSIFKIRIKNYAKKTINIFYIYKVAEKRITNNYIYSDTKKKRIRCKNQNQCIKNNKASLFICYIIYVFLLFKKLTKIKANKTTRKKYLKFNKERTIFKKTILRHKSTTK</sequence>
<comment type="caution">
    <text evidence="1">The sequence shown here is derived from an EMBL/GenBank/DDBJ whole genome shotgun (WGS) entry which is preliminary data.</text>
</comment>